<sequence>MASDVEEGRGDIALNSFEDEDSNDDEEGLGNSRSNKLFEGLPSHINNRNVAGGPSQSAGNRRGVSLHRRTSSGRRSQESATDQADGQVIDIEDENHSVDRGESYKAMAAPMATKRSVR</sequence>
<keyword evidence="3" id="KW-1185">Reference proteome</keyword>
<evidence type="ECO:0000256" key="1">
    <source>
        <dbReference type="SAM" id="MobiDB-lite"/>
    </source>
</evidence>
<name>A0A6S7J7V2_PARCT</name>
<dbReference type="Proteomes" id="UP001152795">
    <property type="component" value="Unassembled WGS sequence"/>
</dbReference>
<reference evidence="2" key="1">
    <citation type="submission" date="2020-04" db="EMBL/GenBank/DDBJ databases">
        <authorList>
            <person name="Alioto T."/>
            <person name="Alioto T."/>
            <person name="Gomez Garrido J."/>
        </authorList>
    </citation>
    <scope>NUCLEOTIDE SEQUENCE</scope>
    <source>
        <strain evidence="2">A484AB</strain>
    </source>
</reference>
<feature type="compositionally biased region" description="Acidic residues" evidence="1">
    <location>
        <begin position="17"/>
        <end position="28"/>
    </location>
</feature>
<evidence type="ECO:0000313" key="2">
    <source>
        <dbReference type="EMBL" id="CAB4028106.1"/>
    </source>
</evidence>
<proteinExistence type="predicted"/>
<dbReference type="EMBL" id="CACRXK020015248">
    <property type="protein sequence ID" value="CAB4028106.1"/>
    <property type="molecule type" value="Genomic_DNA"/>
</dbReference>
<dbReference type="AlphaFoldDB" id="A0A6S7J7V2"/>
<dbReference type="OrthoDB" id="1936208at2759"/>
<comment type="caution">
    <text evidence="2">The sequence shown here is derived from an EMBL/GenBank/DDBJ whole genome shotgun (WGS) entry which is preliminary data.</text>
</comment>
<evidence type="ECO:0000313" key="3">
    <source>
        <dbReference type="Proteomes" id="UP001152795"/>
    </source>
</evidence>
<protein>
    <submittedName>
        <fullName evidence="2">Uncharacterized protein</fullName>
    </submittedName>
</protein>
<organism evidence="2 3">
    <name type="scientific">Paramuricea clavata</name>
    <name type="common">Red gorgonian</name>
    <name type="synonym">Violescent sea-whip</name>
    <dbReference type="NCBI Taxonomy" id="317549"/>
    <lineage>
        <taxon>Eukaryota</taxon>
        <taxon>Metazoa</taxon>
        <taxon>Cnidaria</taxon>
        <taxon>Anthozoa</taxon>
        <taxon>Octocorallia</taxon>
        <taxon>Malacalcyonacea</taxon>
        <taxon>Plexauridae</taxon>
        <taxon>Paramuricea</taxon>
    </lineage>
</organism>
<feature type="compositionally biased region" description="Basic and acidic residues" evidence="1">
    <location>
        <begin position="1"/>
        <end position="10"/>
    </location>
</feature>
<feature type="region of interest" description="Disordered" evidence="1">
    <location>
        <begin position="1"/>
        <end position="118"/>
    </location>
</feature>
<feature type="compositionally biased region" description="Basic and acidic residues" evidence="1">
    <location>
        <begin position="94"/>
        <end position="103"/>
    </location>
</feature>
<gene>
    <name evidence="2" type="ORF">PACLA_8A015912</name>
</gene>
<accession>A0A6S7J7V2</accession>
<feature type="compositionally biased region" description="Polar residues" evidence="1">
    <location>
        <begin position="44"/>
        <end position="59"/>
    </location>
</feature>